<reference evidence="2" key="2">
    <citation type="submission" date="2023-01" db="EMBL/GenBank/DDBJ databases">
        <title>Draft genome sequence of Agaribacter marinus strain NBRC 110023.</title>
        <authorList>
            <person name="Sun Q."/>
            <person name="Mori K."/>
        </authorList>
    </citation>
    <scope>NUCLEOTIDE SEQUENCE</scope>
    <source>
        <strain evidence="2">NBRC 110023</strain>
    </source>
</reference>
<keyword evidence="3" id="KW-1185">Reference proteome</keyword>
<dbReference type="Proteomes" id="UP001156601">
    <property type="component" value="Unassembled WGS sequence"/>
</dbReference>
<dbReference type="RefSeq" id="WP_284217874.1">
    <property type="nucleotide sequence ID" value="NZ_BSOT01000006.1"/>
</dbReference>
<dbReference type="EMBL" id="BSOT01000006">
    <property type="protein sequence ID" value="GLR71519.1"/>
    <property type="molecule type" value="Genomic_DNA"/>
</dbReference>
<organism evidence="2 3">
    <name type="scientific">Agaribacter marinus</name>
    <dbReference type="NCBI Taxonomy" id="1431249"/>
    <lineage>
        <taxon>Bacteria</taxon>
        <taxon>Pseudomonadati</taxon>
        <taxon>Pseudomonadota</taxon>
        <taxon>Gammaproteobacteria</taxon>
        <taxon>Alteromonadales</taxon>
        <taxon>Alteromonadaceae</taxon>
        <taxon>Agaribacter</taxon>
    </lineage>
</organism>
<feature type="domain" description="DUF5107" evidence="1">
    <location>
        <begin position="30"/>
        <end position="347"/>
    </location>
</feature>
<dbReference type="Pfam" id="PF17128">
    <property type="entry name" value="DUF5107"/>
    <property type="match status" value="1"/>
</dbReference>
<dbReference type="SUPFAM" id="SSF48452">
    <property type="entry name" value="TPR-like"/>
    <property type="match status" value="2"/>
</dbReference>
<proteinExistence type="predicted"/>
<evidence type="ECO:0000313" key="2">
    <source>
        <dbReference type="EMBL" id="GLR71519.1"/>
    </source>
</evidence>
<name>A0AA37SZJ1_9ALTE</name>
<reference evidence="2" key="1">
    <citation type="journal article" date="2014" name="Int. J. Syst. Evol. Microbiol.">
        <title>Complete genome sequence of Corynebacterium casei LMG S-19264T (=DSM 44701T), isolated from a smear-ripened cheese.</title>
        <authorList>
            <consortium name="US DOE Joint Genome Institute (JGI-PGF)"/>
            <person name="Walter F."/>
            <person name="Albersmeier A."/>
            <person name="Kalinowski J."/>
            <person name="Ruckert C."/>
        </authorList>
    </citation>
    <scope>NUCLEOTIDE SEQUENCE</scope>
    <source>
        <strain evidence="2">NBRC 110023</strain>
    </source>
</reference>
<comment type="caution">
    <text evidence="2">The sequence shown here is derived from an EMBL/GenBank/DDBJ whole genome shotgun (WGS) entry which is preliminary data.</text>
</comment>
<accession>A0AA37SZJ1</accession>
<dbReference type="InterPro" id="IPR033396">
    <property type="entry name" value="DUF5107"/>
</dbReference>
<evidence type="ECO:0000259" key="1">
    <source>
        <dbReference type="Pfam" id="PF17128"/>
    </source>
</evidence>
<evidence type="ECO:0000313" key="3">
    <source>
        <dbReference type="Proteomes" id="UP001156601"/>
    </source>
</evidence>
<sequence length="1060" mass="120909">MAIPTYALGEPEKNPMFFEKRVYQGSNGKIYPLPFIDKVFDSKENCDYDAVQLENAFVRLVLLPEIGGRIFLAQDKTNKDFDFFYRQDEIKPALVGLAGPWISGGVEFNWPQHHRPSTFMPTDVHIEATNNNVHINDATVHLSEHDPFNRMKGMHAISLQEDSAVIELNARLYNRTPFTQTFLWWANIAVESHDNMQSFFPPDVHYVADHAVRAQSTFPFATNDYYGIDYASRQPKNDLRQYSHIPVPTSYMVCETNFDFFGAYDFDAEGGFVHVANKHIAPGKKQWTWGNEEFGWAWDRELTDRVGPTKRPAPYIELMAGVYTDNQPDFSYLTPYETKTFSQYWWPYKKIGPVQNANKEAAIRLVRNADNTLDLGAASPRLLKNVQIILQENDQILLDLHIDLSPDTPWYLPNFECTFSHFYQLKLSVGEYIAYQPVKLGGLEKNREIAREPAMPKDIDSIEELNLVAEHLVQYRHPTRYPEIYWDEVLKRDSQDIRSNIAYGKHKLSNGEFTQAIEHLRVAANRLTSLHPNPSTGEAHYFLGLALRFDGKLALAYKAFYKATWNSAWRSAAFYELACLDSRQQDYEKALHHCELSLTTNAQHNKAIVLRAIVLQTLDKTADANKSLQALLVADPLDHWARFVFGDKQGVLEKSRNDAQTILDLCYDCIEAGFNNIAIELVTLHLSCNDQDTNKSPVPNPLSKSPMCLYLLAWLTNDMQILSKARTSTSDYFFPSRLQDQIVLEWAIAQSTDANADTVYTNISNEAFALGNYYYDKKRYEDAIAMWTMVNENTKAYATSRRNLGIAYWNIRKDGKSARAYYLESLSANARDARVVSEYDQLCEKLGDNKTSRLAFLHSNVDLVMTRDDCAVNYLTLLNDTGKHRQALDILRTRRFHPWEGGEGKVLAQYTQAMLLTGQDALMQGKADIALTFFTDAMSPPENLGEAYHLLQATSEVNYWQGKALQALGRIDEADEKFTACIADSTDFKDMAVTEYSESSHFRGLALVELGRQDEATVLFTKLKNYQASRLAAPKPIDYFATSLPMMLAFESHPPELLEK</sequence>
<dbReference type="Gene3D" id="1.25.40.10">
    <property type="entry name" value="Tetratricopeptide repeat domain"/>
    <property type="match status" value="3"/>
</dbReference>
<gene>
    <name evidence="2" type="ORF">GCM10007852_24270</name>
</gene>
<dbReference type="InterPro" id="IPR011990">
    <property type="entry name" value="TPR-like_helical_dom_sf"/>
</dbReference>
<dbReference type="AlphaFoldDB" id="A0AA37SZJ1"/>
<protein>
    <recommendedName>
        <fullName evidence="1">DUF5107 domain-containing protein</fullName>
    </recommendedName>
</protein>